<protein>
    <submittedName>
        <fullName evidence="1">Uncharacterized protein</fullName>
    </submittedName>
</protein>
<accession>A0A0A9EUV5</accession>
<reference evidence="1" key="2">
    <citation type="journal article" date="2015" name="Data Brief">
        <title>Shoot transcriptome of the giant reed, Arundo donax.</title>
        <authorList>
            <person name="Barrero R.A."/>
            <person name="Guerrero F.D."/>
            <person name="Moolhuijzen P."/>
            <person name="Goolsby J.A."/>
            <person name="Tidwell J."/>
            <person name="Bellgard S.E."/>
            <person name="Bellgard M.I."/>
        </authorList>
    </citation>
    <scope>NUCLEOTIDE SEQUENCE</scope>
    <source>
        <tissue evidence="1">Shoot tissue taken approximately 20 cm above the soil surface</tissue>
    </source>
</reference>
<evidence type="ECO:0000313" key="1">
    <source>
        <dbReference type="EMBL" id="JAD99832.1"/>
    </source>
</evidence>
<sequence>MSPSLCWFLWILSLDYPNLLVTKGFVVVVVVWDEPTYCIHGLLTQSEDESQAN</sequence>
<name>A0A0A9EUV5_ARUDO</name>
<dbReference type="EMBL" id="GBRH01198063">
    <property type="protein sequence ID" value="JAD99832.1"/>
    <property type="molecule type" value="Transcribed_RNA"/>
</dbReference>
<organism evidence="1">
    <name type="scientific">Arundo donax</name>
    <name type="common">Giant reed</name>
    <name type="synonym">Donax arundinaceus</name>
    <dbReference type="NCBI Taxonomy" id="35708"/>
    <lineage>
        <taxon>Eukaryota</taxon>
        <taxon>Viridiplantae</taxon>
        <taxon>Streptophyta</taxon>
        <taxon>Embryophyta</taxon>
        <taxon>Tracheophyta</taxon>
        <taxon>Spermatophyta</taxon>
        <taxon>Magnoliopsida</taxon>
        <taxon>Liliopsida</taxon>
        <taxon>Poales</taxon>
        <taxon>Poaceae</taxon>
        <taxon>PACMAD clade</taxon>
        <taxon>Arundinoideae</taxon>
        <taxon>Arundineae</taxon>
        <taxon>Arundo</taxon>
    </lineage>
</organism>
<reference evidence="1" key="1">
    <citation type="submission" date="2014-09" db="EMBL/GenBank/DDBJ databases">
        <authorList>
            <person name="Magalhaes I.L.F."/>
            <person name="Oliveira U."/>
            <person name="Santos F.R."/>
            <person name="Vidigal T.H.D.A."/>
            <person name="Brescovit A.D."/>
            <person name="Santos A.J."/>
        </authorList>
    </citation>
    <scope>NUCLEOTIDE SEQUENCE</scope>
    <source>
        <tissue evidence="1">Shoot tissue taken approximately 20 cm above the soil surface</tissue>
    </source>
</reference>
<proteinExistence type="predicted"/>
<dbReference type="AlphaFoldDB" id="A0A0A9EUV5"/>